<accession>A0ABV0G7S8</accession>
<keyword evidence="1" id="KW-1133">Transmembrane helix</keyword>
<keyword evidence="1" id="KW-0812">Transmembrane</keyword>
<gene>
    <name evidence="2" type="ORF">ABDJ85_20135</name>
</gene>
<keyword evidence="1" id="KW-0472">Membrane</keyword>
<reference evidence="2 3" key="1">
    <citation type="submission" date="2024-05" db="EMBL/GenBank/DDBJ databases">
        <title>Roseateles sp. DJS-2-20 16S ribosomal RNA gene Genome sequencing and assembly.</title>
        <authorList>
            <person name="Woo H."/>
        </authorList>
    </citation>
    <scope>NUCLEOTIDE SEQUENCE [LARGE SCALE GENOMIC DNA]</scope>
    <source>
        <strain evidence="2 3">DJS-2-20</strain>
    </source>
</reference>
<evidence type="ECO:0000313" key="2">
    <source>
        <dbReference type="EMBL" id="MEO3693791.1"/>
    </source>
</evidence>
<dbReference type="RefSeq" id="WP_347706603.1">
    <property type="nucleotide sequence ID" value="NZ_JBDPZD010000013.1"/>
</dbReference>
<proteinExistence type="predicted"/>
<sequence length="235" mass="25640">MNAMTDVSAERPLPAWRARWERQKRRIDAMSLRERAILFFAMAAVVGALFDALVLTPLNTRAKLRAAEVATRRTEIDGLREKLLSASQQPADAPAVRLLAEVREAEKRAAQLAQELAGAAPGGVANLDEATALPTVLQRLLVGQPGLQLNRLTLLTPDNNTAGGQVRIPGLQWQGVDLQIEGGFVEITRYLQRLELELAGLRWGDMRLVSTGGQAQAASHTSRLAVQLYVLRLAP</sequence>
<protein>
    <recommendedName>
        <fullName evidence="4">MSHA biogenesis protein MshJ</fullName>
    </recommendedName>
</protein>
<keyword evidence="3" id="KW-1185">Reference proteome</keyword>
<dbReference type="Proteomes" id="UP001495147">
    <property type="component" value="Unassembled WGS sequence"/>
</dbReference>
<dbReference type="EMBL" id="JBDPZD010000013">
    <property type="protein sequence ID" value="MEO3693791.1"/>
    <property type="molecule type" value="Genomic_DNA"/>
</dbReference>
<evidence type="ECO:0000313" key="3">
    <source>
        <dbReference type="Proteomes" id="UP001495147"/>
    </source>
</evidence>
<feature type="transmembrane region" description="Helical" evidence="1">
    <location>
        <begin position="36"/>
        <end position="55"/>
    </location>
</feature>
<organism evidence="2 3">
    <name type="scientific">Roseateles paludis</name>
    <dbReference type="NCBI Taxonomy" id="3145238"/>
    <lineage>
        <taxon>Bacteria</taxon>
        <taxon>Pseudomonadati</taxon>
        <taxon>Pseudomonadota</taxon>
        <taxon>Betaproteobacteria</taxon>
        <taxon>Burkholderiales</taxon>
        <taxon>Sphaerotilaceae</taxon>
        <taxon>Roseateles</taxon>
    </lineage>
</organism>
<comment type="caution">
    <text evidence="2">The sequence shown here is derived from an EMBL/GenBank/DDBJ whole genome shotgun (WGS) entry which is preliminary data.</text>
</comment>
<name>A0ABV0G7S8_9BURK</name>
<evidence type="ECO:0000256" key="1">
    <source>
        <dbReference type="SAM" id="Phobius"/>
    </source>
</evidence>
<evidence type="ECO:0008006" key="4">
    <source>
        <dbReference type="Google" id="ProtNLM"/>
    </source>
</evidence>